<reference evidence="2" key="1">
    <citation type="submission" date="2017-01" db="EMBL/GenBank/DDBJ databases">
        <title>Draft genome of the species Salinivibrio costicola subsp. alcaliphilus.</title>
        <authorList>
            <person name="Lopez-Hermoso C."/>
            <person name="De La Haba R."/>
            <person name="Sanchez-Porro C."/>
            <person name="Ventosa A."/>
        </authorList>
    </citation>
    <scope>NUCLEOTIDE SEQUENCE [LARGE SCALE GENOMIC DNA]</scope>
    <source>
        <strain evidence="2">CBH448</strain>
    </source>
</reference>
<sequence>MITLEPYQLIDANFFPWRPIYLDVAQALSTQISTSRIDVLHFGSTSAKVGGKGIIDLSILYYQGERENTVAHLYALGFQDQHSDQPFPAHRPRKDASVTYQGERFLIHAHVIEKDSEEYHRQLAYKQHLLDNPDVRIKYENTKHAILAQGVRDQDVYVKHKAPYVKDVLAKLNVK</sequence>
<dbReference type="RefSeq" id="WP_077669358.1">
    <property type="nucleotide sequence ID" value="NZ_MUFR01000013.1"/>
</dbReference>
<proteinExistence type="predicted"/>
<dbReference type="PANTHER" id="PTHR34822">
    <property type="entry name" value="GRPB DOMAIN PROTEIN (AFU_ORTHOLOGUE AFUA_1G01530)"/>
    <property type="match status" value="1"/>
</dbReference>
<comment type="caution">
    <text evidence="1">The sequence shown here is derived from an EMBL/GenBank/DDBJ whole genome shotgun (WGS) entry which is preliminary data.</text>
</comment>
<name>A0ABX3KRV5_SALCS</name>
<dbReference type="SUPFAM" id="SSF81301">
    <property type="entry name" value="Nucleotidyltransferase"/>
    <property type="match status" value="1"/>
</dbReference>
<gene>
    <name evidence="1" type="ORF">BZJ21_06090</name>
</gene>
<evidence type="ECO:0008006" key="3">
    <source>
        <dbReference type="Google" id="ProtNLM"/>
    </source>
</evidence>
<dbReference type="PANTHER" id="PTHR34822:SF1">
    <property type="entry name" value="GRPB FAMILY PROTEIN"/>
    <property type="match status" value="1"/>
</dbReference>
<dbReference type="EMBL" id="MUFR01000013">
    <property type="protein sequence ID" value="OOF34321.1"/>
    <property type="molecule type" value="Genomic_DNA"/>
</dbReference>
<keyword evidence="2" id="KW-1185">Reference proteome</keyword>
<protein>
    <recommendedName>
        <fullName evidence="3">GrpB family protein</fullName>
    </recommendedName>
</protein>
<organism evidence="1 2">
    <name type="scientific">Salinivibrio costicola subsp. alcaliphilus</name>
    <dbReference type="NCBI Taxonomy" id="272773"/>
    <lineage>
        <taxon>Bacteria</taxon>
        <taxon>Pseudomonadati</taxon>
        <taxon>Pseudomonadota</taxon>
        <taxon>Gammaproteobacteria</taxon>
        <taxon>Vibrionales</taxon>
        <taxon>Vibrionaceae</taxon>
        <taxon>Salinivibrio</taxon>
    </lineage>
</organism>
<accession>A0ABX3KRV5</accession>
<dbReference type="InterPro" id="IPR043519">
    <property type="entry name" value="NT_sf"/>
</dbReference>
<evidence type="ECO:0000313" key="1">
    <source>
        <dbReference type="EMBL" id="OOF34321.1"/>
    </source>
</evidence>
<dbReference type="Gene3D" id="3.30.460.10">
    <property type="entry name" value="Beta Polymerase, domain 2"/>
    <property type="match status" value="1"/>
</dbReference>
<dbReference type="Pfam" id="PF04229">
    <property type="entry name" value="GrpB"/>
    <property type="match status" value="1"/>
</dbReference>
<evidence type="ECO:0000313" key="2">
    <source>
        <dbReference type="Proteomes" id="UP000189431"/>
    </source>
</evidence>
<dbReference type="Proteomes" id="UP000189431">
    <property type="component" value="Unassembled WGS sequence"/>
</dbReference>
<dbReference type="InterPro" id="IPR007344">
    <property type="entry name" value="GrpB/CoaE"/>
</dbReference>